<evidence type="ECO:0000256" key="1">
    <source>
        <dbReference type="ARBA" id="ARBA00001946"/>
    </source>
</evidence>
<dbReference type="InterPro" id="IPR000086">
    <property type="entry name" value="NUDIX_hydrolase_dom"/>
</dbReference>
<evidence type="ECO:0000313" key="6">
    <source>
        <dbReference type="EMBL" id="KAA8825082.1"/>
    </source>
</evidence>
<dbReference type="EMBL" id="RZUH01000021">
    <property type="protein sequence ID" value="KAA8825082.1"/>
    <property type="molecule type" value="Genomic_DNA"/>
</dbReference>
<dbReference type="RefSeq" id="WP_150380285.1">
    <property type="nucleotide sequence ID" value="NZ_RZUH01000021.1"/>
</dbReference>
<protein>
    <submittedName>
        <fullName evidence="6">NUDIX domain-containing protein</fullName>
    </submittedName>
</protein>
<comment type="caution">
    <text evidence="6">The sequence shown here is derived from an EMBL/GenBank/DDBJ whole genome shotgun (WGS) entry which is preliminary data.</text>
</comment>
<dbReference type="InterPro" id="IPR020084">
    <property type="entry name" value="NUDIX_hydrolase_CS"/>
</dbReference>
<dbReference type="PANTHER" id="PTHR11839">
    <property type="entry name" value="UDP/ADP-SUGAR PYROPHOSPHATASE"/>
    <property type="match status" value="1"/>
</dbReference>
<keyword evidence="3 4" id="KW-0378">Hydrolase</keyword>
<dbReference type="GO" id="GO:0006753">
    <property type="term" value="P:nucleoside phosphate metabolic process"/>
    <property type="evidence" value="ECO:0007669"/>
    <property type="project" value="TreeGrafter"/>
</dbReference>
<reference evidence="6 7" key="1">
    <citation type="journal article" date="2019" name="Syst. Appl. Microbiol.">
        <title>Characterization of Bifidobacterium species in feaces of the Egyptian fruit bat: Description of B. vespertilionis sp. nov. and B. rousetti sp. nov.</title>
        <authorList>
            <person name="Modesto M."/>
            <person name="Satti M."/>
            <person name="Watanabe K."/>
            <person name="Puglisi E."/>
            <person name="Morelli L."/>
            <person name="Huang C.-H."/>
            <person name="Liou J.-S."/>
            <person name="Miyashita M."/>
            <person name="Tamura T."/>
            <person name="Saito S."/>
            <person name="Mori K."/>
            <person name="Huang L."/>
            <person name="Sciavilla P."/>
            <person name="Sandri C."/>
            <person name="Spiezio C."/>
            <person name="Vitali F."/>
            <person name="Cavalieri D."/>
            <person name="Perpetuini G."/>
            <person name="Tofalo R."/>
            <person name="Bonetti A."/>
            <person name="Arita M."/>
            <person name="Mattarelli P."/>
        </authorList>
    </citation>
    <scope>NUCLEOTIDE SEQUENCE [LARGE SCALE GENOMIC DNA]</scope>
    <source>
        <strain evidence="6 7">RST17</strain>
    </source>
</reference>
<dbReference type="InterPro" id="IPR015797">
    <property type="entry name" value="NUDIX_hydrolase-like_dom_sf"/>
</dbReference>
<evidence type="ECO:0000259" key="5">
    <source>
        <dbReference type="PROSITE" id="PS51462"/>
    </source>
</evidence>
<dbReference type="Proteomes" id="UP000410049">
    <property type="component" value="Unassembled WGS sequence"/>
</dbReference>
<proteinExistence type="inferred from homology"/>
<evidence type="ECO:0000256" key="2">
    <source>
        <dbReference type="ARBA" id="ARBA00005582"/>
    </source>
</evidence>
<organism evidence="6 7">
    <name type="scientific">Bifidobacterium myosotis</name>
    <dbReference type="NCBI Taxonomy" id="1630166"/>
    <lineage>
        <taxon>Bacteria</taxon>
        <taxon>Bacillati</taxon>
        <taxon>Actinomycetota</taxon>
        <taxon>Actinomycetes</taxon>
        <taxon>Bifidobacteriales</taxon>
        <taxon>Bifidobacteriaceae</taxon>
        <taxon>Bifidobacterium</taxon>
    </lineage>
</organism>
<name>A0A5M9ZFS3_9BIFI</name>
<dbReference type="SUPFAM" id="SSF55811">
    <property type="entry name" value="Nudix"/>
    <property type="match status" value="1"/>
</dbReference>
<comment type="similarity">
    <text evidence="2 4">Belongs to the Nudix hydrolase family.</text>
</comment>
<evidence type="ECO:0000256" key="4">
    <source>
        <dbReference type="RuleBase" id="RU003476"/>
    </source>
</evidence>
<sequence length="209" mass="23120">MANINEQVPAMHDPEPPLEILQQREVFREQGGAEFRVEEVLTKVKDSGVPVTFHVASVKDARPGTVCVALKEDGSSSSDNRLGRRYLLARHWRVSTGSWGWEFPRGMGEAGESPVQTAIREFREETGIAVDDAQVTIMQHIHADTGVLRDDIAVARIVLQGAESIAKDSDWELSDMTWFTEQQMRNLIISGELTDGITLAAFAIVEFAG</sequence>
<dbReference type="GO" id="GO:0016462">
    <property type="term" value="F:pyrophosphatase activity"/>
    <property type="evidence" value="ECO:0007669"/>
    <property type="project" value="UniProtKB-ARBA"/>
</dbReference>
<dbReference type="InterPro" id="IPR020476">
    <property type="entry name" value="Nudix_hydrolase"/>
</dbReference>
<dbReference type="Pfam" id="PF00293">
    <property type="entry name" value="NUDIX"/>
    <property type="match status" value="1"/>
</dbReference>
<dbReference type="CDD" id="cd03424">
    <property type="entry name" value="NUDIX_ADPRase_Nudt5_UGPPase_Nudt14"/>
    <property type="match status" value="1"/>
</dbReference>
<comment type="cofactor">
    <cofactor evidence="1">
        <name>Mg(2+)</name>
        <dbReference type="ChEBI" id="CHEBI:18420"/>
    </cofactor>
</comment>
<gene>
    <name evidence="6" type="ORF">EMO91_12900</name>
</gene>
<accession>A0A5M9ZFS3</accession>
<dbReference type="GO" id="GO:0019693">
    <property type="term" value="P:ribose phosphate metabolic process"/>
    <property type="evidence" value="ECO:0007669"/>
    <property type="project" value="TreeGrafter"/>
</dbReference>
<dbReference type="AlphaFoldDB" id="A0A5M9ZFS3"/>
<dbReference type="Gene3D" id="3.90.79.10">
    <property type="entry name" value="Nucleoside Triphosphate Pyrophosphohydrolase"/>
    <property type="match status" value="1"/>
</dbReference>
<dbReference type="PANTHER" id="PTHR11839:SF18">
    <property type="entry name" value="NUDIX HYDROLASE DOMAIN-CONTAINING PROTEIN"/>
    <property type="match status" value="1"/>
</dbReference>
<dbReference type="PROSITE" id="PS51462">
    <property type="entry name" value="NUDIX"/>
    <property type="match status" value="1"/>
</dbReference>
<feature type="domain" description="Nudix hydrolase" evidence="5">
    <location>
        <begin position="60"/>
        <end position="201"/>
    </location>
</feature>
<evidence type="ECO:0000256" key="3">
    <source>
        <dbReference type="ARBA" id="ARBA00022801"/>
    </source>
</evidence>
<dbReference type="PROSITE" id="PS00893">
    <property type="entry name" value="NUDIX_BOX"/>
    <property type="match status" value="1"/>
</dbReference>
<evidence type="ECO:0000313" key="7">
    <source>
        <dbReference type="Proteomes" id="UP000410049"/>
    </source>
</evidence>
<dbReference type="GO" id="GO:0005829">
    <property type="term" value="C:cytosol"/>
    <property type="evidence" value="ECO:0007669"/>
    <property type="project" value="TreeGrafter"/>
</dbReference>
<dbReference type="PRINTS" id="PR00502">
    <property type="entry name" value="NUDIXFAMILY"/>
</dbReference>